<dbReference type="EMBL" id="DLUG01000192">
    <property type="protein sequence ID" value="DAB35969.1"/>
    <property type="molecule type" value="Genomic_DNA"/>
</dbReference>
<dbReference type="AlphaFoldDB" id="A0A2D3WFX3"/>
<reference evidence="1 2" key="1">
    <citation type="journal article" date="2017" name="Front. Microbiol.">
        <title>Comparative Genomic Analysis of the Class Epsilonproteobacteria and Proposed Reclassification to Epsilonbacteraeota (phyl. nov.).</title>
        <authorList>
            <person name="Waite D.W."/>
            <person name="Vanwonterghem I."/>
            <person name="Rinke C."/>
            <person name="Parks D.H."/>
            <person name="Zhang Y."/>
            <person name="Takai K."/>
            <person name="Sievert S.M."/>
            <person name="Simon J."/>
            <person name="Campbell B.J."/>
            <person name="Hanson T.E."/>
            <person name="Woyke T."/>
            <person name="Klotz M.G."/>
            <person name="Hugenholtz P."/>
        </authorList>
    </citation>
    <scope>NUCLEOTIDE SEQUENCE [LARGE SCALE GENOMIC DNA]</scope>
    <source>
        <strain evidence="1">UBA11420</strain>
    </source>
</reference>
<sequence>MQKRVLGGIFLLLFLGLGAFFYTLVTPKIDVKEDAASYESVKKPVVTPESTERVWVKELAQKDAREFVYPVNELFMQIDQFGLKDAKGKKAKSFRLVIDRADRYSLFCIIQTLNSLHLPYMVIKEGKIPTIYLEDKSEKQLENVVYALEKYDIKSKIVEVWL</sequence>
<comment type="caution">
    <text evidence="1">The sequence shown here is derived from an EMBL/GenBank/DDBJ whole genome shotgun (WGS) entry which is preliminary data.</text>
</comment>
<accession>A0A2D3WFX3</accession>
<dbReference type="STRING" id="366522.GCA_001548055_02075"/>
<dbReference type="Proteomes" id="UP000231638">
    <property type="component" value="Unassembled WGS sequence"/>
</dbReference>
<evidence type="ECO:0000313" key="2">
    <source>
        <dbReference type="Proteomes" id="UP000231638"/>
    </source>
</evidence>
<evidence type="ECO:0008006" key="3">
    <source>
        <dbReference type="Google" id="ProtNLM"/>
    </source>
</evidence>
<protein>
    <recommendedName>
        <fullName evidence="3">Periplasmic protein</fullName>
    </recommendedName>
</protein>
<proteinExistence type="predicted"/>
<organism evidence="1 2">
    <name type="scientific">Sulfurospirillum cavolei</name>
    <dbReference type="NCBI Taxonomy" id="366522"/>
    <lineage>
        <taxon>Bacteria</taxon>
        <taxon>Pseudomonadati</taxon>
        <taxon>Campylobacterota</taxon>
        <taxon>Epsilonproteobacteria</taxon>
        <taxon>Campylobacterales</taxon>
        <taxon>Sulfurospirillaceae</taxon>
        <taxon>Sulfurospirillum</taxon>
    </lineage>
</organism>
<name>A0A2D3WFX3_9BACT</name>
<gene>
    <name evidence="1" type="ORF">CFH80_07355</name>
</gene>
<evidence type="ECO:0000313" key="1">
    <source>
        <dbReference type="EMBL" id="DAB35969.1"/>
    </source>
</evidence>